<geneLocation type="plasmid" evidence="6">
    <name>parsfin4</name>
</geneLocation>
<geneLocation type="plasmid" evidence="1">
    <name>pArsFIN3</name>
</geneLocation>
<dbReference type="KEGG" id="ans:ArsFIN_54500"/>
<evidence type="ECO:0000313" key="7">
    <source>
        <dbReference type="Proteomes" id="UP001177592"/>
    </source>
</evidence>
<dbReference type="EMBL" id="CP123533">
    <property type="protein sequence ID" value="WGM08932.1"/>
    <property type="molecule type" value="Genomic_DNA"/>
</dbReference>
<reference evidence="2 6" key="1">
    <citation type="submission" date="2019-03" db="EMBL/GenBank/DDBJ databases">
        <title>Long-read sequencing reveals hyperdense prophage content in a complex bacterial symbiont genome.</title>
        <authorList>
            <person name="Frost C.L."/>
            <person name="Siozios S."/>
            <person name="Nadal-Jimenez P."/>
            <person name="Brockhurst M.A."/>
            <person name="King K.C."/>
            <person name="Darby A.C."/>
            <person name="Hurst G.D.D."/>
        </authorList>
    </citation>
    <scope>NUCLEOTIDE SEQUENCE [LARGE SCALE GENOMIC DNA]</scope>
    <source>
        <strain evidence="2 6">FIN</strain>
        <plasmid evidence="6">parsfin11</plasmid>
        <plasmid evidence="3">pArsFIN11</plasmid>
        <plasmid evidence="6">parsfin3</plasmid>
        <plasmid evidence="1">pArsFIN3</plasmid>
        <plasmid evidence="2">pArsFIN4</plasmid>
        <plasmid evidence="6">parsfin4</plasmid>
    </source>
</reference>
<dbReference type="Proteomes" id="UP000295134">
    <property type="component" value="Plasmid pArsFIN11"/>
</dbReference>
<protein>
    <recommendedName>
        <fullName evidence="8">Phage tail tube protein</fullName>
    </recommendedName>
</protein>
<evidence type="ECO:0008006" key="8">
    <source>
        <dbReference type="Google" id="ProtNLM"/>
    </source>
</evidence>
<evidence type="ECO:0000313" key="4">
    <source>
        <dbReference type="EMBL" id="WGM08457.1"/>
    </source>
</evidence>
<dbReference type="EMBL" id="CP038615">
    <property type="protein sequence ID" value="QBY45962.1"/>
    <property type="molecule type" value="Genomic_DNA"/>
</dbReference>
<dbReference type="RefSeq" id="WP_135678555.1">
    <property type="nucleotide sequence ID" value="NZ_CP038615.1"/>
</dbReference>
<evidence type="ECO:0000313" key="5">
    <source>
        <dbReference type="EMBL" id="WGM08932.1"/>
    </source>
</evidence>
<dbReference type="EMBL" id="CP038623">
    <property type="protein sequence ID" value="QBY46839.1"/>
    <property type="molecule type" value="Genomic_DNA"/>
</dbReference>
<dbReference type="AlphaFoldDB" id="A0A4P7L0D0"/>
<sequence length="143" mass="15527">MAQISYDVDATTVILGGRILSDFIAGTTVQITFPNPDTSRFNGSGGSVSVAKRTDAKVSELEFHILRGSADDVWLSSLQGSGEVTLLNASVSTLYKLDGKAKTETFTFTGGSITDQPQFTFANTDHNAEMTYKLQFRDFNRSI</sequence>
<dbReference type="Proteomes" id="UP001177592">
    <property type="component" value="Plasmid paNv_CAN4"/>
</dbReference>
<dbReference type="EMBL" id="CP123527">
    <property type="protein sequence ID" value="WGM08457.1"/>
    <property type="molecule type" value="Genomic_DNA"/>
</dbReference>
<evidence type="ECO:0000313" key="3">
    <source>
        <dbReference type="EMBL" id="QBY46839.1"/>
    </source>
</evidence>
<geneLocation type="plasmid" evidence="3">
    <name>pArsFIN11</name>
</geneLocation>
<dbReference type="GeneID" id="39752107"/>
<reference evidence="4" key="2">
    <citation type="submission" date="2023-04" db="EMBL/GenBank/DDBJ databases">
        <title>Genome dynamics across the evolutionary transition to endosymbiosis.</title>
        <authorList>
            <person name="Siozios S."/>
            <person name="Nadal-Jimenez P."/>
            <person name="Azagi T."/>
            <person name="Sprong H."/>
            <person name="Frost C.L."/>
            <person name="Parratt S.R."/>
            <person name="Taylor G."/>
            <person name="Brettell L."/>
            <person name="Lew K.C."/>
            <person name="Croft L."/>
            <person name="King K.C."/>
            <person name="Brockhurst M.A."/>
            <person name="Hypsa V."/>
            <person name="Novakova E."/>
            <person name="Darby A.C."/>
            <person name="Hurst G.D.D."/>
        </authorList>
    </citation>
    <scope>NUCLEOTIDE SEQUENCE</scope>
    <source>
        <strain evidence="4">ANv_CAN</strain>
        <plasmid evidence="5">paNv_CAN10</plasmid>
        <plasmid evidence="4">paNv_CAN4</plasmid>
    </source>
</reference>
<evidence type="ECO:0000313" key="6">
    <source>
        <dbReference type="Proteomes" id="UP000295134"/>
    </source>
</evidence>
<evidence type="ECO:0000313" key="1">
    <source>
        <dbReference type="EMBL" id="QBY45962.1"/>
    </source>
</evidence>
<keyword evidence="2" id="KW-0614">Plasmid</keyword>
<accession>A0A4P7L0D0</accession>
<organism evidence="2 6">
    <name type="scientific">Arsenophonus nasoniae</name>
    <name type="common">son-killer infecting Nasonia vitripennis</name>
    <dbReference type="NCBI Taxonomy" id="638"/>
    <lineage>
        <taxon>Bacteria</taxon>
        <taxon>Pseudomonadati</taxon>
        <taxon>Pseudomonadota</taxon>
        <taxon>Gammaproteobacteria</taxon>
        <taxon>Enterobacterales</taxon>
        <taxon>Morganellaceae</taxon>
        <taxon>Arsenophonus</taxon>
    </lineage>
</organism>
<proteinExistence type="predicted"/>
<geneLocation type="plasmid" evidence="5 7">
    <name>paNv_CAN10</name>
</geneLocation>
<dbReference type="KEGG" id="ans:ArsFIN_46960"/>
<geneLocation type="plasmid" evidence="6">
    <name>parsfin3</name>
</geneLocation>
<dbReference type="Proteomes" id="UP000295134">
    <property type="component" value="Plasmid pArsFIN4"/>
</dbReference>
<dbReference type="EMBL" id="CP038616">
    <property type="protein sequence ID" value="QBY46085.1"/>
    <property type="molecule type" value="Genomic_DNA"/>
</dbReference>
<geneLocation type="plasmid" evidence="2">
    <name>pArsFIN4</name>
</geneLocation>
<dbReference type="KEGG" id="ans:ArsFIN_45730"/>
<dbReference type="Proteomes" id="UP001177592">
    <property type="component" value="Plasmid paNv_CAN10"/>
</dbReference>
<dbReference type="Proteomes" id="UP000295134">
    <property type="component" value="Plasmid pArsFIN3"/>
</dbReference>
<keyword evidence="7" id="KW-1185">Reference proteome</keyword>
<name>A0A4P7L0D0_9GAMM</name>
<geneLocation type="plasmid" evidence="6">
    <name>parsfin11</name>
</geneLocation>
<evidence type="ECO:0000313" key="2">
    <source>
        <dbReference type="EMBL" id="QBY46085.1"/>
    </source>
</evidence>
<geneLocation type="plasmid" evidence="4 7">
    <name>paNv_CAN4</name>
</geneLocation>
<gene>
    <name evidence="1" type="ORF">ArsFIN_45730</name>
    <name evidence="2" type="ORF">ArsFIN_46960</name>
    <name evidence="3" type="ORF">ArsFIN_54500</name>
    <name evidence="4" type="ORF">QE258_24450</name>
    <name evidence="5" type="ORF">QE258_26590</name>
</gene>